<dbReference type="STRING" id="1173701.A0A066WXT2"/>
<dbReference type="HOGENOM" id="CLU_366810_0_0_1"/>
<feature type="domain" description="DUF8212" evidence="2">
    <location>
        <begin position="443"/>
        <end position="468"/>
    </location>
</feature>
<evidence type="ECO:0000259" key="1">
    <source>
        <dbReference type="Pfam" id="PF06985"/>
    </source>
</evidence>
<dbReference type="PANTHER" id="PTHR10622:SF12">
    <property type="entry name" value="HET DOMAIN-CONTAINING PROTEIN"/>
    <property type="match status" value="1"/>
</dbReference>
<dbReference type="Proteomes" id="UP000027238">
    <property type="component" value="Unassembled WGS sequence"/>
</dbReference>
<dbReference type="InterPro" id="IPR058525">
    <property type="entry name" value="DUF8212"/>
</dbReference>
<comment type="caution">
    <text evidence="3">The sequence shown here is derived from an EMBL/GenBank/DDBJ whole genome shotgun (WGS) entry which is preliminary data.</text>
</comment>
<dbReference type="OrthoDB" id="674604at2759"/>
<sequence>MGQPKGPCGRHHCQRLPLVILVGVGVTTDLLDHDRRLLVPDAGTVHLVGKDVVLLGNLIAVLGGLRRRVAWSDGIDDYLLLRLFILVRYAAMPLPGYHSRSVSLELLAQCCPRPFAGMRINLHGVIRKAVTSAVGLEQPDKIASVLTGPAEIALQGVLLHGVVARILLPEVTQDDNLLMVTLPSMVSRLHWLRTPGTPGMRLLHKTNLNIEESTGSKSGRLLVHEERNAVPVRAVPRYAILSHTWEEEEVTLQDWQGDTDSRKSKKGYAKILKSCERASQDGYDWIWIDTCCIDKTSSTELSEAINSMFYWYRNSAVCYVYLSDATGTQPAFVEDCSSQTKPVVARWYSRGWTLQEVIAPAKIRFFRRDWTDLGSKEDHLNAISRITGIDIYALQSGELSRISVARRFNWLARRKTIRVEDMAYCMLGIFDINMPLLYGEGAKAFIRLQEEIINATEDQSIFAWAGSHSFYRYRQGYGDSFTRYGIIAESPRLFERSASVAMFPRPRPSRPHPVVTRQGIRVHLLMCEDVNYSSGEVFLAVLDCQIGRTPGVLAGIRLRRIAENRFVRVDIFQTFRFARCGLMGEILIEGFDPTKEQKELVDLEFHTSHQNWQLKEVYIAQSILPPLPPGFWIQSPKRQVSIERVYPAKLWDTATNILQPPQMPMSSAIVGAIGLRVRDKPIALVLGVRISYSGVEPWCKLCDYNGGGRLSDVLAAPEVPPQLMGRSVEDFCGPIGLRVSERELPVSSVQMNIVQLELVD</sequence>
<proteinExistence type="predicted"/>
<reference evidence="4" key="1">
    <citation type="journal article" date="2014" name="Genome Announc.">
        <title>Draft genome sequence of Colletotrichum sublineola, a destructive pathogen of cultivated sorghum.</title>
        <authorList>
            <person name="Baroncelli R."/>
            <person name="Sanz-Martin J.M."/>
            <person name="Rech G.E."/>
            <person name="Sukno S.A."/>
            <person name="Thon M.R."/>
        </authorList>
    </citation>
    <scope>NUCLEOTIDE SEQUENCE [LARGE SCALE GENOMIC DNA]</scope>
    <source>
        <strain evidence="4">TX430BB</strain>
    </source>
</reference>
<dbReference type="AlphaFoldDB" id="A0A066WXT2"/>
<dbReference type="Pfam" id="PF06985">
    <property type="entry name" value="HET"/>
    <property type="match status" value="1"/>
</dbReference>
<accession>A0A066WXT2</accession>
<evidence type="ECO:0000313" key="4">
    <source>
        <dbReference type="Proteomes" id="UP000027238"/>
    </source>
</evidence>
<dbReference type="OMA" id="FAWSEND"/>
<gene>
    <name evidence="3" type="ORF">CSUB01_10962</name>
</gene>
<dbReference type="InterPro" id="IPR010730">
    <property type="entry name" value="HET"/>
</dbReference>
<feature type="domain" description="Heterokaryon incompatibility" evidence="1">
    <location>
        <begin position="238"/>
        <end position="333"/>
    </location>
</feature>
<organism evidence="3 4">
    <name type="scientific">Colletotrichum sublineola</name>
    <name type="common">Sorghum anthracnose fungus</name>
    <dbReference type="NCBI Taxonomy" id="1173701"/>
    <lineage>
        <taxon>Eukaryota</taxon>
        <taxon>Fungi</taxon>
        <taxon>Dikarya</taxon>
        <taxon>Ascomycota</taxon>
        <taxon>Pezizomycotina</taxon>
        <taxon>Sordariomycetes</taxon>
        <taxon>Hypocreomycetidae</taxon>
        <taxon>Glomerellales</taxon>
        <taxon>Glomerellaceae</taxon>
        <taxon>Colletotrichum</taxon>
        <taxon>Colletotrichum graminicola species complex</taxon>
    </lineage>
</organism>
<protein>
    <submittedName>
        <fullName evidence="3">Putative HET domain-containing protein</fullName>
    </submittedName>
</protein>
<dbReference type="PANTHER" id="PTHR10622">
    <property type="entry name" value="HET DOMAIN-CONTAINING PROTEIN"/>
    <property type="match status" value="1"/>
</dbReference>
<dbReference type="Pfam" id="PF26640">
    <property type="entry name" value="DUF8212"/>
    <property type="match status" value="1"/>
</dbReference>
<name>A0A066WXT2_COLSU</name>
<dbReference type="EMBL" id="JMSE01001540">
    <property type="protein sequence ID" value="KDN60204.1"/>
    <property type="molecule type" value="Genomic_DNA"/>
</dbReference>
<evidence type="ECO:0000259" key="2">
    <source>
        <dbReference type="Pfam" id="PF26640"/>
    </source>
</evidence>
<dbReference type="eggNOG" id="ENOG502T4AV">
    <property type="taxonomic scope" value="Eukaryota"/>
</dbReference>
<keyword evidence="4" id="KW-1185">Reference proteome</keyword>
<evidence type="ECO:0000313" key="3">
    <source>
        <dbReference type="EMBL" id="KDN60204.1"/>
    </source>
</evidence>